<reference evidence="1 2" key="1">
    <citation type="submission" date="2018-11" db="EMBL/GenBank/DDBJ databases">
        <authorList>
            <person name="Ye M.-Q."/>
            <person name="Du Z.-J."/>
        </authorList>
    </citation>
    <scope>NUCLEOTIDE SEQUENCE [LARGE SCALE GENOMIC DNA]</scope>
    <source>
        <strain evidence="1 2">U0105</strain>
    </source>
</reference>
<sequence length="184" mass="20634">MNRFIIAGLAFVSLVVVLLLFLAPKAPTPAHTSISKFDLLHATDVMSIAITGVEQQNNDMIKDKLNDVVRVAEEMGLASDDLDYLASDQALNYLRFHAKRRLFDEAVVNSYRNLTSISPHKARYPEAKDRFAKADEIIAQRNRLFSELVATLKSEGMDQQQAEQGAKALWLERFAQADLGQLLE</sequence>
<keyword evidence="2" id="KW-1185">Reference proteome</keyword>
<dbReference type="OrthoDB" id="6322189at2"/>
<organism evidence="1 2">
    <name type="scientific">Alteromonas sediminis</name>
    <dbReference type="NCBI Taxonomy" id="2259342"/>
    <lineage>
        <taxon>Bacteria</taxon>
        <taxon>Pseudomonadati</taxon>
        <taxon>Pseudomonadota</taxon>
        <taxon>Gammaproteobacteria</taxon>
        <taxon>Alteromonadales</taxon>
        <taxon>Alteromonadaceae</taxon>
        <taxon>Alteromonas/Salinimonas group</taxon>
        <taxon>Alteromonas</taxon>
    </lineage>
</organism>
<evidence type="ECO:0000313" key="1">
    <source>
        <dbReference type="EMBL" id="RPJ67249.1"/>
    </source>
</evidence>
<gene>
    <name evidence="1" type="ORF">DRW07_06865</name>
</gene>
<dbReference type="AlphaFoldDB" id="A0A3N5Y8A8"/>
<evidence type="ECO:0000313" key="2">
    <source>
        <dbReference type="Proteomes" id="UP000275281"/>
    </source>
</evidence>
<dbReference type="Proteomes" id="UP000275281">
    <property type="component" value="Unassembled WGS sequence"/>
</dbReference>
<dbReference type="EMBL" id="RPOK01000002">
    <property type="protein sequence ID" value="RPJ67249.1"/>
    <property type="molecule type" value="Genomic_DNA"/>
</dbReference>
<proteinExistence type="predicted"/>
<dbReference type="RefSeq" id="WP_124027152.1">
    <property type="nucleotide sequence ID" value="NZ_JBHRSN010000015.1"/>
</dbReference>
<name>A0A3N5Y8A8_9ALTE</name>
<comment type="caution">
    <text evidence="1">The sequence shown here is derived from an EMBL/GenBank/DDBJ whole genome shotgun (WGS) entry which is preliminary data.</text>
</comment>
<protein>
    <submittedName>
        <fullName evidence="1">Uncharacterized protein</fullName>
    </submittedName>
</protein>
<accession>A0A3N5Y8A8</accession>